<comment type="caution">
    <text evidence="1">The sequence shown here is derived from an EMBL/GenBank/DDBJ whole genome shotgun (WGS) entry which is preliminary data.</text>
</comment>
<sequence length="50" mass="5687">MSATYENAAELAEALRRAAAAHGEHEKQLGHEDADWPSWYAQYMVHEQSE</sequence>
<gene>
    <name evidence="1" type="ORF">ACFFH7_17770</name>
</gene>
<evidence type="ECO:0000313" key="2">
    <source>
        <dbReference type="Proteomes" id="UP001589810"/>
    </source>
</evidence>
<evidence type="ECO:0000313" key="1">
    <source>
        <dbReference type="EMBL" id="MFC0543356.1"/>
    </source>
</evidence>
<dbReference type="RefSeq" id="WP_273941756.1">
    <property type="nucleotide sequence ID" value="NZ_CP097263.1"/>
</dbReference>
<protein>
    <recommendedName>
        <fullName evidence="3">Glyoxalase</fullName>
    </recommendedName>
</protein>
<proteinExistence type="predicted"/>
<accession>A0ABV6MU49</accession>
<evidence type="ECO:0008006" key="3">
    <source>
        <dbReference type="Google" id="ProtNLM"/>
    </source>
</evidence>
<dbReference type="EMBL" id="JBHLUD010000004">
    <property type="protein sequence ID" value="MFC0543356.1"/>
    <property type="molecule type" value="Genomic_DNA"/>
</dbReference>
<organism evidence="1 2">
    <name type="scientific">Kutzneria chonburiensis</name>
    <dbReference type="NCBI Taxonomy" id="1483604"/>
    <lineage>
        <taxon>Bacteria</taxon>
        <taxon>Bacillati</taxon>
        <taxon>Actinomycetota</taxon>
        <taxon>Actinomycetes</taxon>
        <taxon>Pseudonocardiales</taxon>
        <taxon>Pseudonocardiaceae</taxon>
        <taxon>Kutzneria</taxon>
    </lineage>
</organism>
<name>A0ABV6MU49_9PSEU</name>
<keyword evidence="2" id="KW-1185">Reference proteome</keyword>
<reference evidence="1 2" key="1">
    <citation type="submission" date="2024-09" db="EMBL/GenBank/DDBJ databases">
        <authorList>
            <person name="Sun Q."/>
            <person name="Mori K."/>
        </authorList>
    </citation>
    <scope>NUCLEOTIDE SEQUENCE [LARGE SCALE GENOMIC DNA]</scope>
    <source>
        <strain evidence="1 2">TBRC 1432</strain>
    </source>
</reference>
<dbReference type="Proteomes" id="UP001589810">
    <property type="component" value="Unassembled WGS sequence"/>
</dbReference>